<evidence type="ECO:0000313" key="2">
    <source>
        <dbReference type="Proteomes" id="UP000317238"/>
    </source>
</evidence>
<reference evidence="1 2" key="1">
    <citation type="submission" date="2019-02" db="EMBL/GenBank/DDBJ databases">
        <title>Deep-cultivation of Planctomycetes and their phenomic and genomic characterization uncovers novel biology.</title>
        <authorList>
            <person name="Wiegand S."/>
            <person name="Jogler M."/>
            <person name="Boedeker C."/>
            <person name="Pinto D."/>
            <person name="Vollmers J."/>
            <person name="Rivas-Marin E."/>
            <person name="Kohn T."/>
            <person name="Peeters S.H."/>
            <person name="Heuer A."/>
            <person name="Rast P."/>
            <person name="Oberbeckmann S."/>
            <person name="Bunk B."/>
            <person name="Jeske O."/>
            <person name="Meyerdierks A."/>
            <person name="Storesund J.E."/>
            <person name="Kallscheuer N."/>
            <person name="Luecker S."/>
            <person name="Lage O.M."/>
            <person name="Pohl T."/>
            <person name="Merkel B.J."/>
            <person name="Hornburger P."/>
            <person name="Mueller R.-W."/>
            <person name="Bruemmer F."/>
            <person name="Labrenz M."/>
            <person name="Spormann A.M."/>
            <person name="Op Den Camp H."/>
            <person name="Overmann J."/>
            <person name="Amann R."/>
            <person name="Jetten M.S.M."/>
            <person name="Mascher T."/>
            <person name="Medema M.H."/>
            <person name="Devos D.P."/>
            <person name="Kaster A.-K."/>
            <person name="Ovreas L."/>
            <person name="Rohde M."/>
            <person name="Galperin M.Y."/>
            <person name="Jogler C."/>
        </authorList>
    </citation>
    <scope>NUCLEOTIDE SEQUENCE [LARGE SCALE GENOMIC DNA]</scope>
    <source>
        <strain evidence="1 2">Pan14r</strain>
    </source>
</reference>
<gene>
    <name evidence="1" type="ORF">Pan14r_13570</name>
</gene>
<accession>A0A5C5Y300</accession>
<name>A0A5C5Y300_9PLAN</name>
<dbReference type="AlphaFoldDB" id="A0A5C5Y300"/>
<proteinExistence type="predicted"/>
<comment type="caution">
    <text evidence="1">The sequence shown here is derived from an EMBL/GenBank/DDBJ whole genome shotgun (WGS) entry which is preliminary data.</text>
</comment>
<evidence type="ECO:0000313" key="1">
    <source>
        <dbReference type="EMBL" id="TWT69073.1"/>
    </source>
</evidence>
<sequence>MGVGARTVMGLCEPHGASRGFGWFAGTARPVMALCEPHGASRGFGLVCGNGPPLD</sequence>
<keyword evidence="2" id="KW-1185">Reference proteome</keyword>
<dbReference type="EMBL" id="SJPL01000001">
    <property type="protein sequence ID" value="TWT69073.1"/>
    <property type="molecule type" value="Genomic_DNA"/>
</dbReference>
<dbReference type="Proteomes" id="UP000317238">
    <property type="component" value="Unassembled WGS sequence"/>
</dbReference>
<protein>
    <submittedName>
        <fullName evidence="1">Uncharacterized protein</fullName>
    </submittedName>
</protein>
<organism evidence="1 2">
    <name type="scientific">Crateriforma conspicua</name>
    <dbReference type="NCBI Taxonomy" id="2527996"/>
    <lineage>
        <taxon>Bacteria</taxon>
        <taxon>Pseudomonadati</taxon>
        <taxon>Planctomycetota</taxon>
        <taxon>Planctomycetia</taxon>
        <taxon>Planctomycetales</taxon>
        <taxon>Planctomycetaceae</taxon>
        <taxon>Crateriforma</taxon>
    </lineage>
</organism>